<dbReference type="AlphaFoldDB" id="A0A2K3P6Y5"/>
<feature type="compositionally biased region" description="Low complexity" evidence="1">
    <location>
        <begin position="291"/>
        <end position="305"/>
    </location>
</feature>
<dbReference type="InterPro" id="IPR032552">
    <property type="entry name" value="RSB_motif"/>
</dbReference>
<dbReference type="SMART" id="SM00513">
    <property type="entry name" value="SAP"/>
    <property type="match status" value="1"/>
</dbReference>
<evidence type="ECO:0000313" key="3">
    <source>
        <dbReference type="EMBL" id="PNY11039.1"/>
    </source>
</evidence>
<dbReference type="OrthoDB" id="1430304at2759"/>
<dbReference type="EMBL" id="ASHM01004256">
    <property type="protein sequence ID" value="PNY11039.1"/>
    <property type="molecule type" value="Genomic_DNA"/>
</dbReference>
<dbReference type="PANTHER" id="PTHR47031:SF3">
    <property type="entry name" value="SAP DOMAIN-CONTAINING PROTEIN"/>
    <property type="match status" value="1"/>
</dbReference>
<dbReference type="STRING" id="57577.A0A2K3P6Y5"/>
<dbReference type="PROSITE" id="PS50800">
    <property type="entry name" value="SAP"/>
    <property type="match status" value="1"/>
</dbReference>
<gene>
    <name evidence="3" type="ORF">L195_g007638</name>
</gene>
<feature type="compositionally biased region" description="Polar residues" evidence="1">
    <location>
        <begin position="157"/>
        <end position="168"/>
    </location>
</feature>
<feature type="region of interest" description="Disordered" evidence="1">
    <location>
        <begin position="564"/>
        <end position="696"/>
    </location>
</feature>
<dbReference type="SUPFAM" id="SSF54928">
    <property type="entry name" value="RNA-binding domain, RBD"/>
    <property type="match status" value="1"/>
</dbReference>
<sequence length="739" mass="81448">MSSTCPIGNDQPIDQLKVTELNDELKRTELATKGLKEDLINCLDEVLAIEKEKDDVSGFNGNASDTDEKGNTAKVHPVETGNEEMIPEVVNNDSGKSDITKLVGNDCSAMADQVVDHMDLSADADSANVAEDLVHSSTKETAVTVSESVLTEATVVSGQEDSCISEPQNGHDQDSVTKQVSEESKPQLECDIKPPCENLTPDSLLSENQVSEVNTSLGSQVQSDSVSSNCVSINQKNELNDTIIANNINLEQEIVRSEMVEEPSSKIDVPVYDELHSMDVEELDKKKASVEENSSNNKSPSPDKTNSSEDVGYPEKLNLDRSSGDDSMEEDLPESKQSDSKFNVDELGVKGESVERPIVKEECGPAVVGEGLSEKGGTDHNNNIPAVSLVKKQKIHDRISVRDNQPKKRQRMWNSETVKDSNPQMSTVRPATAPKGEPNAFKRNLSRSDSSAINDAPKERFVPPSQRHPTNSLRIDHFLRPFTLKAVHELLDKTGNFTSFWMDEIKTHCYVSYSTVEEATETRNAVYNLQWPPHGGRLLVAEYVDPQEVQMKLRPPPHVAVNIDSTVPPETPTSLPEPSSCQHREQPPVPVTFPPPPPLSQLPPAAREWLPPPPAREWLPPPPTREWLPPPPTREWLPPPPAREWLPPPPLLSGPPQPLLSDPLPAARERLPPSLSELPPAAREQLPLPTSLPENVDRPVRTIDDVFRKTIATPQIYYLPLSEEQVAAKLAAQSRSVKQ</sequence>
<dbReference type="PANTHER" id="PTHR47031">
    <property type="entry name" value="SAP DNA-BINDING DOMAIN-CONTAINING PROTEIN"/>
    <property type="match status" value="1"/>
</dbReference>
<feature type="domain" description="SAP" evidence="2">
    <location>
        <begin position="13"/>
        <end position="47"/>
    </location>
</feature>
<dbReference type="InterPro" id="IPR003034">
    <property type="entry name" value="SAP_dom"/>
</dbReference>
<dbReference type="Proteomes" id="UP000236291">
    <property type="component" value="Unassembled WGS sequence"/>
</dbReference>
<reference evidence="3 4" key="2">
    <citation type="journal article" date="2017" name="Front. Plant Sci.">
        <title>Gene Classification and Mining of Molecular Markers Useful in Red Clover (Trifolium pratense) Breeding.</title>
        <authorList>
            <person name="Istvanek J."/>
            <person name="Dluhosova J."/>
            <person name="Dluhos P."/>
            <person name="Patkova L."/>
            <person name="Nedelnik J."/>
            <person name="Repkova J."/>
        </authorList>
    </citation>
    <scope>NUCLEOTIDE SEQUENCE [LARGE SCALE GENOMIC DNA]</scope>
    <source>
        <strain evidence="4">cv. Tatra</strain>
        <tissue evidence="3">Young leaves</tissue>
    </source>
</reference>
<feature type="region of interest" description="Disordered" evidence="1">
    <location>
        <begin position="402"/>
        <end position="469"/>
    </location>
</feature>
<feature type="compositionally biased region" description="Pro residues" evidence="1">
    <location>
        <begin position="587"/>
        <end position="601"/>
    </location>
</feature>
<feature type="region of interest" description="Disordered" evidence="1">
    <location>
        <begin position="260"/>
        <end position="357"/>
    </location>
</feature>
<name>A0A2K3P6Y5_TRIPR</name>
<dbReference type="InterPro" id="IPR035979">
    <property type="entry name" value="RBD_domain_sf"/>
</dbReference>
<comment type="caution">
    <text evidence="3">The sequence shown here is derived from an EMBL/GenBank/DDBJ whole genome shotgun (WGS) entry which is preliminary data.</text>
</comment>
<dbReference type="Pfam" id="PF16294">
    <property type="entry name" value="RSB_motif"/>
    <property type="match status" value="1"/>
</dbReference>
<protein>
    <submittedName>
        <fullName evidence="3">Apoptotic chromatin condensation inducer in the nucleus</fullName>
    </submittedName>
</protein>
<evidence type="ECO:0000259" key="2">
    <source>
        <dbReference type="PROSITE" id="PS50800"/>
    </source>
</evidence>
<feature type="compositionally biased region" description="Basic and acidic residues" evidence="1">
    <location>
        <begin position="333"/>
        <end position="357"/>
    </location>
</feature>
<feature type="compositionally biased region" description="Pro residues" evidence="1">
    <location>
        <begin position="610"/>
        <end position="658"/>
    </location>
</feature>
<evidence type="ECO:0000313" key="4">
    <source>
        <dbReference type="Proteomes" id="UP000236291"/>
    </source>
</evidence>
<dbReference type="Gene3D" id="1.10.720.30">
    <property type="entry name" value="SAP domain"/>
    <property type="match status" value="1"/>
</dbReference>
<dbReference type="InterPro" id="IPR034257">
    <property type="entry name" value="Acinus_RRM"/>
</dbReference>
<feature type="region of interest" description="Disordered" evidence="1">
    <location>
        <begin position="157"/>
        <end position="202"/>
    </location>
</feature>
<accession>A0A2K3P6Y5</accession>
<dbReference type="GO" id="GO:0003676">
    <property type="term" value="F:nucleic acid binding"/>
    <property type="evidence" value="ECO:0007669"/>
    <property type="project" value="InterPro"/>
</dbReference>
<organism evidence="3 4">
    <name type="scientific">Trifolium pratense</name>
    <name type="common">Red clover</name>
    <dbReference type="NCBI Taxonomy" id="57577"/>
    <lineage>
        <taxon>Eukaryota</taxon>
        <taxon>Viridiplantae</taxon>
        <taxon>Streptophyta</taxon>
        <taxon>Embryophyta</taxon>
        <taxon>Tracheophyta</taxon>
        <taxon>Spermatophyta</taxon>
        <taxon>Magnoliopsida</taxon>
        <taxon>eudicotyledons</taxon>
        <taxon>Gunneridae</taxon>
        <taxon>Pentapetalae</taxon>
        <taxon>rosids</taxon>
        <taxon>fabids</taxon>
        <taxon>Fabales</taxon>
        <taxon>Fabaceae</taxon>
        <taxon>Papilionoideae</taxon>
        <taxon>50 kb inversion clade</taxon>
        <taxon>NPAAA clade</taxon>
        <taxon>Hologalegina</taxon>
        <taxon>IRL clade</taxon>
        <taxon>Trifolieae</taxon>
        <taxon>Trifolium</taxon>
    </lineage>
</organism>
<evidence type="ECO:0000256" key="1">
    <source>
        <dbReference type="SAM" id="MobiDB-lite"/>
    </source>
</evidence>
<proteinExistence type="predicted"/>
<feature type="compositionally biased region" description="Low complexity" evidence="1">
    <location>
        <begin position="565"/>
        <end position="580"/>
    </location>
</feature>
<dbReference type="CDD" id="cd12432">
    <property type="entry name" value="RRM_ACINU"/>
    <property type="match status" value="1"/>
</dbReference>
<dbReference type="InterPro" id="IPR036361">
    <property type="entry name" value="SAP_dom_sf"/>
</dbReference>
<reference evidence="3 4" key="1">
    <citation type="journal article" date="2014" name="Am. J. Bot.">
        <title>Genome assembly and annotation for red clover (Trifolium pratense; Fabaceae).</title>
        <authorList>
            <person name="Istvanek J."/>
            <person name="Jaros M."/>
            <person name="Krenek A."/>
            <person name="Repkova J."/>
        </authorList>
    </citation>
    <scope>NUCLEOTIDE SEQUENCE [LARGE SCALE GENOMIC DNA]</scope>
    <source>
        <strain evidence="4">cv. Tatra</strain>
        <tissue evidence="3">Young leaves</tissue>
    </source>
</reference>
<feature type="compositionally biased region" description="Basic and acidic residues" evidence="1">
    <location>
        <begin position="169"/>
        <end position="194"/>
    </location>
</feature>
<feature type="compositionally biased region" description="Polar residues" evidence="1">
    <location>
        <begin position="412"/>
        <end position="429"/>
    </location>
</feature>
<feature type="compositionally biased region" description="Low complexity" evidence="1">
    <location>
        <begin position="672"/>
        <end position="683"/>
    </location>
</feature>
<feature type="compositionally biased region" description="Basic and acidic residues" evidence="1">
    <location>
        <begin position="273"/>
        <end position="290"/>
    </location>
</feature>